<dbReference type="Gene3D" id="3.30.420.10">
    <property type="entry name" value="Ribonuclease H-like superfamily/Ribonuclease H"/>
    <property type="match status" value="1"/>
</dbReference>
<evidence type="ECO:0000313" key="2">
    <source>
        <dbReference type="EMBL" id="RPE27368.1"/>
    </source>
</evidence>
<dbReference type="EMBL" id="RKQG01000004">
    <property type="protein sequence ID" value="RPE27236.1"/>
    <property type="molecule type" value="Genomic_DNA"/>
</dbReference>
<dbReference type="Proteomes" id="UP000266906">
    <property type="component" value="Unassembled WGS sequence"/>
</dbReference>
<sequence>MPPLDHTTAHHRTTTHRYKTETAGHQLTVLYDKGLYRHLRYANPDLGLYRIDLITWPNGLAVRGDGPNFLFSQHPTADLLTLFRESAHGGIKPSYWEQKVRAGATRTYSSDNFRTWLTNWATYGEHLHPGLTAAVQEQILDNDDYDLDYEESARQAAENFDHHGHTLRYPPSWEHDFRDWSWEYLWACHAIVDITAAYDRHHAENTPRRPAARNTYLDTEFIASDPTLRGLISLALTDESGTDYYAVNAGMDFAAVAAHPWLNANVLPYLPLTPDGALDHTHPDVKPAEQIAADVAAYFTTPRPARLHAYWGEQDLVRLHQLWDNNWQAMPAAVPRRLTDLQTLADLAGSPELPQQNGSLHHALADARHNRAIHQHLRTLPLTHQD</sequence>
<gene>
    <name evidence="1" type="ORF">EDD38_7380</name>
    <name evidence="2" type="ORF">EDD38_7513</name>
</gene>
<proteinExistence type="predicted"/>
<evidence type="ECO:0000313" key="1">
    <source>
        <dbReference type="EMBL" id="RPE27236.1"/>
    </source>
</evidence>
<dbReference type="RefSeq" id="WP_123821595.1">
    <property type="nucleotide sequence ID" value="NZ_RKQG01000004.1"/>
</dbReference>
<reference evidence="2 3" key="1">
    <citation type="submission" date="2018-11" db="EMBL/GenBank/DDBJ databases">
        <title>Sequencing the genomes of 1000 actinobacteria strains.</title>
        <authorList>
            <person name="Klenk H.-P."/>
        </authorList>
    </citation>
    <scope>NUCLEOTIDE SEQUENCE [LARGE SCALE GENOMIC DNA]</scope>
    <source>
        <strain evidence="2 3">DSM 44781</strain>
    </source>
</reference>
<dbReference type="EMBL" id="RKQG01000004">
    <property type="protein sequence ID" value="RPE27368.1"/>
    <property type="molecule type" value="Genomic_DNA"/>
</dbReference>
<accession>A0A3N4R203</accession>
<dbReference type="GO" id="GO:0003676">
    <property type="term" value="F:nucleic acid binding"/>
    <property type="evidence" value="ECO:0007669"/>
    <property type="project" value="InterPro"/>
</dbReference>
<dbReference type="AlphaFoldDB" id="A0A3N4R203"/>
<comment type="caution">
    <text evidence="2">The sequence shown here is derived from an EMBL/GenBank/DDBJ whole genome shotgun (WGS) entry which is preliminary data.</text>
</comment>
<name>A0A3N4R203_9ACTN</name>
<protein>
    <submittedName>
        <fullName evidence="2">Uncharacterized protein DUF5051</fullName>
    </submittedName>
</protein>
<organism evidence="2 3">
    <name type="scientific">Kitasatospora cineracea</name>
    <dbReference type="NCBI Taxonomy" id="88074"/>
    <lineage>
        <taxon>Bacteria</taxon>
        <taxon>Bacillati</taxon>
        <taxon>Actinomycetota</taxon>
        <taxon>Actinomycetes</taxon>
        <taxon>Kitasatosporales</taxon>
        <taxon>Streptomycetaceae</taxon>
        <taxon>Kitasatospora</taxon>
    </lineage>
</organism>
<keyword evidence="3" id="KW-1185">Reference proteome</keyword>
<dbReference type="InterPro" id="IPR036397">
    <property type="entry name" value="RNaseH_sf"/>
</dbReference>
<evidence type="ECO:0000313" key="3">
    <source>
        <dbReference type="Proteomes" id="UP000266906"/>
    </source>
</evidence>